<evidence type="ECO:0000313" key="6">
    <source>
        <dbReference type="Proteomes" id="UP001174205"/>
    </source>
</evidence>
<dbReference type="InterPro" id="IPR008979">
    <property type="entry name" value="Galactose-bd-like_sf"/>
</dbReference>
<dbReference type="InterPro" id="IPR000421">
    <property type="entry name" value="FA58C"/>
</dbReference>
<dbReference type="Gene3D" id="2.80.10.50">
    <property type="match status" value="1"/>
</dbReference>
<dbReference type="Pfam" id="PF04616">
    <property type="entry name" value="Glyco_hydro_43"/>
    <property type="match status" value="1"/>
</dbReference>
<organism evidence="5 6">
    <name type="scientific">Paenibacillus vandeheii</name>
    <dbReference type="NCBI Taxonomy" id="3035917"/>
    <lineage>
        <taxon>Bacteria</taxon>
        <taxon>Bacillati</taxon>
        <taxon>Bacillota</taxon>
        <taxon>Bacilli</taxon>
        <taxon>Bacillales</taxon>
        <taxon>Paenibacillaceae</taxon>
        <taxon>Paenibacillus</taxon>
    </lineage>
</organism>
<evidence type="ECO:0000259" key="4">
    <source>
        <dbReference type="PROSITE" id="PS50022"/>
    </source>
</evidence>
<accession>A0ABT8J8P1</accession>
<dbReference type="EMBL" id="JAROCD010000004">
    <property type="protein sequence ID" value="MDN4601460.1"/>
    <property type="molecule type" value="Genomic_DNA"/>
</dbReference>
<dbReference type="Pfam" id="PF05270">
    <property type="entry name" value="AbfB"/>
    <property type="match status" value="1"/>
</dbReference>
<feature type="domain" description="F5/8 type C" evidence="4">
    <location>
        <begin position="309"/>
        <end position="459"/>
    </location>
</feature>
<dbReference type="CDD" id="cd23399">
    <property type="entry name" value="beta-trefoil_ABD_ABFB"/>
    <property type="match status" value="1"/>
</dbReference>
<dbReference type="PROSITE" id="PS50022">
    <property type="entry name" value="FA58C_3"/>
    <property type="match status" value="1"/>
</dbReference>
<dbReference type="InterPro" id="IPR036195">
    <property type="entry name" value="AbfB_ABD_sf"/>
</dbReference>
<evidence type="ECO:0000313" key="5">
    <source>
        <dbReference type="EMBL" id="MDN4601460.1"/>
    </source>
</evidence>
<dbReference type="InterPro" id="IPR007934">
    <property type="entry name" value="AbfB_ABD"/>
</dbReference>
<dbReference type="Gene3D" id="2.115.10.20">
    <property type="entry name" value="Glycosyl hydrolase domain, family 43"/>
    <property type="match status" value="1"/>
</dbReference>
<dbReference type="CDD" id="cd18822">
    <property type="entry name" value="GH43_CtGH43-like"/>
    <property type="match status" value="1"/>
</dbReference>
<evidence type="ECO:0000256" key="3">
    <source>
        <dbReference type="ARBA" id="ARBA00023295"/>
    </source>
</evidence>
<dbReference type="InterPro" id="IPR006710">
    <property type="entry name" value="Glyco_hydro_43"/>
</dbReference>
<dbReference type="Pfam" id="PF00754">
    <property type="entry name" value="F5_F8_type_C"/>
    <property type="match status" value="1"/>
</dbReference>
<keyword evidence="3" id="KW-0326">Glycosidase</keyword>
<name>A0ABT8J8P1_9BACL</name>
<dbReference type="SUPFAM" id="SSF49785">
    <property type="entry name" value="Galactose-binding domain-like"/>
    <property type="match status" value="1"/>
</dbReference>
<dbReference type="SUPFAM" id="SSF110221">
    <property type="entry name" value="AbfB domain"/>
    <property type="match status" value="1"/>
</dbReference>
<comment type="caution">
    <text evidence="5">The sequence shown here is derived from an EMBL/GenBank/DDBJ whole genome shotgun (WGS) entry which is preliminary data.</text>
</comment>
<evidence type="ECO:0000256" key="2">
    <source>
        <dbReference type="ARBA" id="ARBA00022801"/>
    </source>
</evidence>
<dbReference type="PANTHER" id="PTHR22925:SF3">
    <property type="entry name" value="GLYCOSYL HYDROLASE FAMILY PROTEIN 43"/>
    <property type="match status" value="1"/>
</dbReference>
<keyword evidence="2" id="KW-0378">Hydrolase</keyword>
<reference evidence="5" key="1">
    <citation type="submission" date="2023-03" db="EMBL/GenBank/DDBJ databases">
        <title>MT1 and MT2 Draft Genomes of Novel Species.</title>
        <authorList>
            <person name="Venkateswaran K."/>
        </authorList>
    </citation>
    <scope>NUCLEOTIDE SEQUENCE</scope>
    <source>
        <strain evidence="5">F6_3S_P_1C</strain>
    </source>
</reference>
<gene>
    <name evidence="5" type="ORF">P5G61_09515</name>
</gene>
<protein>
    <submittedName>
        <fullName evidence="5">AbfB domain-containing protein</fullName>
    </submittedName>
</protein>
<dbReference type="SUPFAM" id="SSF75005">
    <property type="entry name" value="Arabinanase/levansucrase/invertase"/>
    <property type="match status" value="1"/>
</dbReference>
<proteinExistence type="inferred from homology"/>
<dbReference type="RefSeq" id="WP_301246342.1">
    <property type="nucleotide sequence ID" value="NZ_JAROCD010000004.1"/>
</dbReference>
<dbReference type="InterPro" id="IPR023296">
    <property type="entry name" value="Glyco_hydro_beta-prop_sf"/>
</dbReference>
<dbReference type="Gene3D" id="2.60.120.260">
    <property type="entry name" value="Galactose-binding domain-like"/>
    <property type="match status" value="1"/>
</dbReference>
<comment type="similarity">
    <text evidence="1">Belongs to the glycosyl hydrolase 43 family.</text>
</comment>
<dbReference type="Proteomes" id="UP001174205">
    <property type="component" value="Unassembled WGS sequence"/>
</dbReference>
<dbReference type="PANTHER" id="PTHR22925">
    <property type="entry name" value="GLYCOSYL HYDROLASE 43 FAMILY MEMBER"/>
    <property type="match status" value="1"/>
</dbReference>
<keyword evidence="6" id="KW-1185">Reference proteome</keyword>
<evidence type="ECO:0000256" key="1">
    <source>
        <dbReference type="ARBA" id="ARBA00009865"/>
    </source>
</evidence>
<sequence length="605" mass="66828">MFGLHSERTSAASVTITNGSDWLDTAGNPIQANSGNILKVGSTYYWYGEHAVSGKFDSVNVYTSTDLKNWTFSNAILTKDSATELASSKIERPKVIYNASTKQYVLWAHYENGTDYNLGRVAVATSSTPNGKFTYEGSFRPLDYESRDMTVFVDTDGTGYLITASRKNGGANDTMAIFKMNASYTGVESFVGWQFENAYREAPAVVKKGNRYYLFTSQAAGWYPNQGAYATASSMTGTWSALTPYGNPSAFGSQIHDIATITGINTTSYIYMGDRWNPLNLGEHKHIWLPLTLNDSNGSASLEWYKEWNIDAVTGTVTPPSLVNHAQGKTATAISTASGSSASNVNDGNYQTSWAASSNTWPAWWQVDFGAPKTITEIDISWFMYKGSEGYYKYKIEISNDGVNYSTLDRTSNTTYGFTTDAVHFTARYVRINMVNAVLWNNPGNWYTPTLHEVKMLGPVAPDATNYSRFSSFNYPDRYIRHSDFTVRIDTNVSPVLDSQFRVVPGLASSTGISLESINFPGYFLKRNASNKIVLEAYMDTAAYKGDATFLSSPGWADSSKVSLQSYSQPGYYIRHYDYVLQLDAINASSSSAVKGDATFGRTDF</sequence>